<dbReference type="AlphaFoldDB" id="A0A7T8BBE7"/>
<dbReference type="RefSeq" id="WP_215627630.1">
    <property type="nucleotide sequence ID" value="NZ_CP067089.2"/>
</dbReference>
<gene>
    <name evidence="1" type="ORF">JFL75_05240</name>
</gene>
<accession>A0A7T8BBE7</accession>
<evidence type="ECO:0000313" key="2">
    <source>
        <dbReference type="Proteomes" id="UP000595917"/>
    </source>
</evidence>
<dbReference type="EMBL" id="CP067089">
    <property type="protein sequence ID" value="QQO10326.1"/>
    <property type="molecule type" value="Genomic_DNA"/>
</dbReference>
<organism evidence="1 2">
    <name type="scientific">Breznakiella homolactica</name>
    <dbReference type="NCBI Taxonomy" id="2798577"/>
    <lineage>
        <taxon>Bacteria</taxon>
        <taxon>Pseudomonadati</taxon>
        <taxon>Spirochaetota</taxon>
        <taxon>Spirochaetia</taxon>
        <taxon>Spirochaetales</taxon>
        <taxon>Breznakiellaceae</taxon>
        <taxon>Breznakiella</taxon>
    </lineage>
</organism>
<keyword evidence="2" id="KW-1185">Reference proteome</keyword>
<dbReference type="Proteomes" id="UP000595917">
    <property type="component" value="Chromosome"/>
</dbReference>
<reference evidence="1" key="1">
    <citation type="submission" date="2021-01" db="EMBL/GenBank/DDBJ databases">
        <title>Description of Breznakiella homolactica.</title>
        <authorList>
            <person name="Song Y."/>
            <person name="Brune A."/>
        </authorList>
    </citation>
    <scope>NUCLEOTIDE SEQUENCE</scope>
    <source>
        <strain evidence="1">RmG30</strain>
    </source>
</reference>
<name>A0A7T8BBE7_9SPIR</name>
<protein>
    <submittedName>
        <fullName evidence="1">DUF3164 family protein</fullName>
    </submittedName>
</protein>
<evidence type="ECO:0000313" key="1">
    <source>
        <dbReference type="EMBL" id="QQO10326.1"/>
    </source>
</evidence>
<sequence length="205" mass="23208">MRTNGTETRNFMTDSRGRHVPADLVTDLDKLRDQTVRSIAGKALEERDRLAAVKTSLREEVLTYLNLSAEKYGKKYGGKKGNVTLLSYDGMYKITIAINETIVFDERLQLAKQIIDDCITKWSVGSRDEIRALVQDAFYVDKAGKINSARILGLRRLKIEDLDWQQAMKLISDSIQIAGSKEYLRVYEQTGEGAYRQIPLDVAAL</sequence>
<dbReference type="InterPro" id="IPR021505">
    <property type="entry name" value="Phage_B3_Orf6"/>
</dbReference>
<dbReference type="Pfam" id="PF11363">
    <property type="entry name" value="DUF3164"/>
    <property type="match status" value="1"/>
</dbReference>
<dbReference type="KEGG" id="bhc:JFL75_05240"/>
<proteinExistence type="predicted"/>